<evidence type="ECO:0000313" key="2">
    <source>
        <dbReference type="Proteomes" id="UP001652461"/>
    </source>
</evidence>
<dbReference type="InterPro" id="IPR036412">
    <property type="entry name" value="HAD-like_sf"/>
</dbReference>
<dbReference type="EMBL" id="JAOQKC010000002">
    <property type="protein sequence ID" value="MCU6695544.1"/>
    <property type="molecule type" value="Genomic_DNA"/>
</dbReference>
<gene>
    <name evidence="1" type="ORF">OCV63_01365</name>
</gene>
<comment type="caution">
    <text evidence="1">The sequence shown here is derived from an EMBL/GenBank/DDBJ whole genome shotgun (WGS) entry which is preliminary data.</text>
</comment>
<name>A0ABT2RT91_9FIRM</name>
<reference evidence="1 2" key="1">
    <citation type="journal article" date="2021" name="ISME Commun">
        <title>Automated analysis of genomic sequences facilitates high-throughput and comprehensive description of bacteria.</title>
        <authorList>
            <person name="Hitch T.C.A."/>
        </authorList>
    </citation>
    <scope>NUCLEOTIDE SEQUENCE [LARGE SCALE GENOMIC DNA]</scope>
    <source>
        <strain evidence="1 2">Sanger_04</strain>
    </source>
</reference>
<keyword evidence="1" id="KW-0378">Hydrolase</keyword>
<dbReference type="InterPro" id="IPR006379">
    <property type="entry name" value="HAD-SF_hydro_IIB"/>
</dbReference>
<dbReference type="GO" id="GO:0016787">
    <property type="term" value="F:hydrolase activity"/>
    <property type="evidence" value="ECO:0007669"/>
    <property type="project" value="UniProtKB-KW"/>
</dbReference>
<accession>A0ABT2RT91</accession>
<organism evidence="1 2">
    <name type="scientific">Laedolimicola ammoniilytica</name>
    <dbReference type="NCBI Taxonomy" id="2981771"/>
    <lineage>
        <taxon>Bacteria</taxon>
        <taxon>Bacillati</taxon>
        <taxon>Bacillota</taxon>
        <taxon>Clostridia</taxon>
        <taxon>Lachnospirales</taxon>
        <taxon>Lachnospiraceae</taxon>
        <taxon>Laedolimicola</taxon>
    </lineage>
</organism>
<dbReference type="Gene3D" id="3.30.1240.10">
    <property type="match status" value="1"/>
</dbReference>
<keyword evidence="2" id="KW-1185">Reference proteome</keyword>
<dbReference type="PANTHER" id="PTHR10000">
    <property type="entry name" value="PHOSPHOSERINE PHOSPHATASE"/>
    <property type="match status" value="1"/>
</dbReference>
<protein>
    <submittedName>
        <fullName evidence="1">HAD-IIB family hydrolase</fullName>
    </submittedName>
</protein>
<dbReference type="PANTHER" id="PTHR10000:SF8">
    <property type="entry name" value="HAD SUPERFAMILY HYDROLASE-LIKE, TYPE 3"/>
    <property type="match status" value="1"/>
</dbReference>
<dbReference type="SUPFAM" id="SSF56784">
    <property type="entry name" value="HAD-like"/>
    <property type="match status" value="1"/>
</dbReference>
<proteinExistence type="predicted"/>
<dbReference type="NCBIfam" id="TIGR01484">
    <property type="entry name" value="HAD-SF-IIB"/>
    <property type="match status" value="1"/>
</dbReference>
<dbReference type="RefSeq" id="WP_262670581.1">
    <property type="nucleotide sequence ID" value="NZ_JAOQKC010000002.1"/>
</dbReference>
<sequence length="262" mass="29419">MSKSGKMLASDFDRTFYVNCEITEANTRAVENWRQQGNLFVIATGREESILREKLEEWEAEADYLICNNGARIVSWDGRLLYEKIMDTVEVLQITDYLLEQYGMPVDVTCKSFRKQVITGTDPEEDLIMYNGIHETITQEDFRKACREVLQVHVRFSNNEETCKAAEAINARYPGAEAFVNENNADIVSRGLGKAEGIAILAKAISFQGQIAAIGDAHNDLGMLRRYQGCTLQAANPAIRQEIPISRTFADVAACLTYLSIN</sequence>
<dbReference type="InterPro" id="IPR023214">
    <property type="entry name" value="HAD_sf"/>
</dbReference>
<dbReference type="Pfam" id="PF08282">
    <property type="entry name" value="Hydrolase_3"/>
    <property type="match status" value="1"/>
</dbReference>
<dbReference type="Proteomes" id="UP001652461">
    <property type="component" value="Unassembled WGS sequence"/>
</dbReference>
<dbReference type="Gene3D" id="3.40.50.1000">
    <property type="entry name" value="HAD superfamily/HAD-like"/>
    <property type="match status" value="1"/>
</dbReference>
<evidence type="ECO:0000313" key="1">
    <source>
        <dbReference type="EMBL" id="MCU6695544.1"/>
    </source>
</evidence>